<evidence type="ECO:0008006" key="14">
    <source>
        <dbReference type="Google" id="ProtNLM"/>
    </source>
</evidence>
<dbReference type="InterPro" id="IPR000219">
    <property type="entry name" value="DH_dom"/>
</dbReference>
<dbReference type="GO" id="GO:0008270">
    <property type="term" value="F:zinc ion binding"/>
    <property type="evidence" value="ECO:0007669"/>
    <property type="project" value="UniProtKB-KW"/>
</dbReference>
<evidence type="ECO:0000256" key="3">
    <source>
        <dbReference type="ARBA" id="ARBA00022658"/>
    </source>
</evidence>
<reference evidence="12" key="2">
    <citation type="submission" date="2025-08" db="UniProtKB">
        <authorList>
            <consortium name="Ensembl"/>
        </authorList>
    </citation>
    <scope>IDENTIFICATION</scope>
</reference>
<dbReference type="InterPro" id="IPR001849">
    <property type="entry name" value="PH_domain"/>
</dbReference>
<dbReference type="Ensembl" id="ENSTNIT00000019334.1">
    <property type="protein sequence ID" value="ENSTNIP00000019106.1"/>
    <property type="gene ID" value="ENSTNIG00000016017.1"/>
</dbReference>
<dbReference type="SMART" id="SM00064">
    <property type="entry name" value="FYVE"/>
    <property type="match status" value="1"/>
</dbReference>
<feature type="domain" description="FYVE-type" evidence="11">
    <location>
        <begin position="260"/>
        <end position="319"/>
    </location>
</feature>
<dbReference type="PANTHER" id="PTHR12673">
    <property type="entry name" value="FACIOGENITAL DYSPLASIA PROTEIN"/>
    <property type="match status" value="1"/>
</dbReference>
<dbReference type="Gene3D" id="3.30.40.10">
    <property type="entry name" value="Zinc/RING finger domain, C3HC4 (zinc finger)"/>
    <property type="match status" value="1"/>
</dbReference>
<dbReference type="GeneTree" id="ENSGT00940000156334"/>
<accession>H3DF12</accession>
<keyword evidence="2" id="KW-0963">Cytoplasm</keyword>
<dbReference type="InterPro" id="IPR000306">
    <property type="entry name" value="Znf_FYVE"/>
</dbReference>
<keyword evidence="13" id="KW-1185">Reference proteome</keyword>
<evidence type="ECO:0000313" key="13">
    <source>
        <dbReference type="Proteomes" id="UP000007303"/>
    </source>
</evidence>
<dbReference type="SUPFAM" id="SSF48065">
    <property type="entry name" value="DBL homology domain (DH-domain)"/>
    <property type="match status" value="1"/>
</dbReference>
<proteinExistence type="predicted"/>
<dbReference type="HOGENOM" id="CLU_011755_4_0_1"/>
<reference evidence="13" key="1">
    <citation type="journal article" date="2004" name="Nature">
        <title>Genome duplication in the teleost fish Tetraodon nigroviridis reveals the early vertebrate proto-karyotype.</title>
        <authorList>
            <person name="Jaillon O."/>
            <person name="Aury J.-M."/>
            <person name="Brunet F."/>
            <person name="Petit J.-L."/>
            <person name="Stange-Thomann N."/>
            <person name="Mauceli E."/>
            <person name="Bouneau L."/>
            <person name="Fischer C."/>
            <person name="Ozouf-Costaz C."/>
            <person name="Bernot A."/>
            <person name="Nicaud S."/>
            <person name="Jaffe D."/>
            <person name="Fisher S."/>
            <person name="Lutfalla G."/>
            <person name="Dossat C."/>
            <person name="Segurens B."/>
            <person name="Dasilva C."/>
            <person name="Salanoubat M."/>
            <person name="Levy M."/>
            <person name="Boudet N."/>
            <person name="Castellano S."/>
            <person name="Anthouard V."/>
            <person name="Jubin C."/>
            <person name="Castelli V."/>
            <person name="Katinka M."/>
            <person name="Vacherie B."/>
            <person name="Biemont C."/>
            <person name="Skalli Z."/>
            <person name="Cattolico L."/>
            <person name="Poulain J."/>
            <person name="De Berardinis V."/>
            <person name="Cruaud C."/>
            <person name="Duprat S."/>
            <person name="Brottier P."/>
            <person name="Coutanceau J.-P."/>
            <person name="Gouzy J."/>
            <person name="Parra G."/>
            <person name="Lardier G."/>
            <person name="Chapple C."/>
            <person name="McKernan K.J."/>
            <person name="McEwan P."/>
            <person name="Bosak S."/>
            <person name="Kellis M."/>
            <person name="Volff J.-N."/>
            <person name="Guigo R."/>
            <person name="Zody M.C."/>
            <person name="Mesirov J."/>
            <person name="Lindblad-Toh K."/>
            <person name="Birren B."/>
            <person name="Nusbaum C."/>
            <person name="Kahn D."/>
            <person name="Robinson-Rechavi M."/>
            <person name="Laudet V."/>
            <person name="Schachter V."/>
            <person name="Quetier F."/>
            <person name="Saurin W."/>
            <person name="Scarpelli C."/>
            <person name="Wincker P."/>
            <person name="Lander E.S."/>
            <person name="Weissenbach J."/>
            <person name="Roest Crollius H."/>
        </authorList>
    </citation>
    <scope>NUCLEOTIDE SEQUENCE [LARGE SCALE GENOMIC DNA]</scope>
</reference>
<evidence type="ECO:0000313" key="12">
    <source>
        <dbReference type="Ensembl" id="ENSTNIP00000019106.1"/>
    </source>
</evidence>
<keyword evidence="3" id="KW-0344">Guanine-nucleotide releasing factor</keyword>
<dbReference type="Gene3D" id="1.20.900.10">
    <property type="entry name" value="Dbl homology (DH) domain"/>
    <property type="match status" value="1"/>
</dbReference>
<dbReference type="CDD" id="cd13237">
    <property type="entry name" value="PH2_FGD5_FGD6"/>
    <property type="match status" value="1"/>
</dbReference>
<evidence type="ECO:0000256" key="6">
    <source>
        <dbReference type="ARBA" id="ARBA00022833"/>
    </source>
</evidence>
<evidence type="ECO:0000256" key="4">
    <source>
        <dbReference type="ARBA" id="ARBA00022723"/>
    </source>
</evidence>
<evidence type="ECO:0000256" key="5">
    <source>
        <dbReference type="ARBA" id="ARBA00022771"/>
    </source>
</evidence>
<dbReference type="Pfam" id="PF00621">
    <property type="entry name" value="RhoGEF"/>
    <property type="match status" value="1"/>
</dbReference>
<dbReference type="STRING" id="99883.ENSTNIP00000019106"/>
<dbReference type="OMA" id="QYERRDE"/>
<keyword evidence="6" id="KW-0862">Zinc</keyword>
<keyword evidence="4" id="KW-0479">Metal-binding</keyword>
<dbReference type="GO" id="GO:0005737">
    <property type="term" value="C:cytoplasm"/>
    <property type="evidence" value="ECO:0007669"/>
    <property type="project" value="TreeGrafter"/>
</dbReference>
<comment type="subcellular location">
    <subcellularLocation>
        <location evidence="1">Cytoplasm</location>
        <location evidence="1">Cytoskeleton</location>
    </subcellularLocation>
</comment>
<dbReference type="SMART" id="SM00233">
    <property type="entry name" value="PH"/>
    <property type="match status" value="2"/>
</dbReference>
<dbReference type="Gene3D" id="2.30.29.30">
    <property type="entry name" value="Pleckstrin-homology domain (PH domain)/Phosphotyrosine-binding domain (PTB)"/>
    <property type="match status" value="2"/>
</dbReference>
<evidence type="ECO:0000256" key="7">
    <source>
        <dbReference type="ARBA" id="ARBA00023212"/>
    </source>
</evidence>
<dbReference type="InterPro" id="IPR035899">
    <property type="entry name" value="DBL_dom_sf"/>
</dbReference>
<feature type="domain" description="DH" evidence="10">
    <location>
        <begin position="1"/>
        <end position="98"/>
    </location>
</feature>
<evidence type="ECO:0000256" key="1">
    <source>
        <dbReference type="ARBA" id="ARBA00004245"/>
    </source>
</evidence>
<feature type="domain" description="PH" evidence="9">
    <location>
        <begin position="360"/>
        <end position="453"/>
    </location>
</feature>
<dbReference type="PANTHER" id="PTHR12673:SF12">
    <property type="entry name" value="FYVE, RHOGEF AND PH DOMAIN-CONTAINING PROTEIN 6"/>
    <property type="match status" value="1"/>
</dbReference>
<dbReference type="Pfam" id="PF01363">
    <property type="entry name" value="FYVE"/>
    <property type="match status" value="1"/>
</dbReference>
<dbReference type="PROSITE" id="PS50178">
    <property type="entry name" value="ZF_FYVE"/>
    <property type="match status" value="1"/>
</dbReference>
<name>H3DF12_TETNG</name>
<dbReference type="PROSITE" id="PS50003">
    <property type="entry name" value="PH_DOMAIN"/>
    <property type="match status" value="2"/>
</dbReference>
<evidence type="ECO:0000256" key="8">
    <source>
        <dbReference type="PROSITE-ProRule" id="PRU00091"/>
    </source>
</evidence>
<evidence type="ECO:0000259" key="10">
    <source>
        <dbReference type="PROSITE" id="PS50010"/>
    </source>
</evidence>
<dbReference type="SUPFAM" id="SSF50729">
    <property type="entry name" value="PH domain-like"/>
    <property type="match status" value="2"/>
</dbReference>
<dbReference type="InterPro" id="IPR051092">
    <property type="entry name" value="FYVE_RhoGEF_PH"/>
</dbReference>
<dbReference type="AlphaFoldDB" id="H3DF12"/>
<dbReference type="GO" id="GO:0005856">
    <property type="term" value="C:cytoskeleton"/>
    <property type="evidence" value="ECO:0007669"/>
    <property type="project" value="UniProtKB-SubCell"/>
</dbReference>
<dbReference type="InterPro" id="IPR017455">
    <property type="entry name" value="Znf_FYVE-rel"/>
</dbReference>
<sequence length="454" mass="52015">MKMYSTYIREFDKNVALLEEQCKRNPTFSAVVREFEASPRCANLALKHYLLKPVQRIPQYQLLLTDYLRNLSEDSNDYKDTQAALVIVKEVANHANDIMKQGDIFQKLFQVQSRLTGHHEIVQPGRVFLKEGVLNKLSRKVMQPRMFFLFNDTLLYTISVQSGQFKLKNMLSLAGMKVSKPTQEAYQNELNIESVERSFILSASSASERDEWLEAISTAINDYTKKKITFISGKPLEETDPRECGDGAPLGSKAPIWIPDLRTTMCMICTCEFTLTWRRHHCRACGKVVCQSCSSNKCYLEYLKNQLARVCDQCFLVLRQQNSEQTLAASVSPANKAALAFTRKQKRIPAALKEVSANTDSSMSGYLQRSKGSKKQWKRLWFVIKDKVLYTYAASEDVAALESQPLLGFVLKADSLQKIQFKLYHKNTLYYIFKADDTQTAQRWIKSFREATVL</sequence>
<evidence type="ECO:0000259" key="9">
    <source>
        <dbReference type="PROSITE" id="PS50003"/>
    </source>
</evidence>
<dbReference type="Pfam" id="PF00169">
    <property type="entry name" value="PH"/>
    <property type="match status" value="2"/>
</dbReference>
<dbReference type="InterPro" id="IPR013083">
    <property type="entry name" value="Znf_RING/FYVE/PHD"/>
</dbReference>
<dbReference type="PROSITE" id="PS50010">
    <property type="entry name" value="DH_2"/>
    <property type="match status" value="1"/>
</dbReference>
<keyword evidence="7" id="KW-0206">Cytoskeleton</keyword>
<keyword evidence="5 8" id="KW-0863">Zinc-finger</keyword>
<dbReference type="Proteomes" id="UP000007303">
    <property type="component" value="Unassembled WGS sequence"/>
</dbReference>
<dbReference type="InterPro" id="IPR011993">
    <property type="entry name" value="PH-like_dom_sf"/>
</dbReference>
<dbReference type="GO" id="GO:0005085">
    <property type="term" value="F:guanyl-nucleotide exchange factor activity"/>
    <property type="evidence" value="ECO:0007669"/>
    <property type="project" value="UniProtKB-KW"/>
</dbReference>
<organism evidence="12 13">
    <name type="scientific">Tetraodon nigroviridis</name>
    <name type="common">Spotted green pufferfish</name>
    <name type="synonym">Chelonodon nigroviridis</name>
    <dbReference type="NCBI Taxonomy" id="99883"/>
    <lineage>
        <taxon>Eukaryota</taxon>
        <taxon>Metazoa</taxon>
        <taxon>Chordata</taxon>
        <taxon>Craniata</taxon>
        <taxon>Vertebrata</taxon>
        <taxon>Euteleostomi</taxon>
        <taxon>Actinopterygii</taxon>
        <taxon>Neopterygii</taxon>
        <taxon>Teleostei</taxon>
        <taxon>Neoteleostei</taxon>
        <taxon>Acanthomorphata</taxon>
        <taxon>Eupercaria</taxon>
        <taxon>Tetraodontiformes</taxon>
        <taxon>Tetradontoidea</taxon>
        <taxon>Tetraodontidae</taxon>
        <taxon>Tetraodon</taxon>
    </lineage>
</organism>
<protein>
    <recommendedName>
        <fullName evidence="14">FYVE, RhoGEF and PH domain containing 6</fullName>
    </recommendedName>
</protein>
<evidence type="ECO:0000256" key="2">
    <source>
        <dbReference type="ARBA" id="ARBA00022490"/>
    </source>
</evidence>
<reference evidence="12" key="3">
    <citation type="submission" date="2025-09" db="UniProtKB">
        <authorList>
            <consortium name="Ensembl"/>
        </authorList>
    </citation>
    <scope>IDENTIFICATION</scope>
</reference>
<dbReference type="CDD" id="cd15743">
    <property type="entry name" value="FYVE_FGD6"/>
    <property type="match status" value="1"/>
</dbReference>
<feature type="domain" description="PH" evidence="9">
    <location>
        <begin position="127"/>
        <end position="221"/>
    </location>
</feature>
<dbReference type="InParanoid" id="H3DF12"/>
<evidence type="ECO:0000259" key="11">
    <source>
        <dbReference type="PROSITE" id="PS50178"/>
    </source>
</evidence>